<dbReference type="EMBL" id="MHKB01000008">
    <property type="protein sequence ID" value="OGY79655.1"/>
    <property type="molecule type" value="Genomic_DNA"/>
</dbReference>
<gene>
    <name evidence="1" type="ORF">A3B74_02685</name>
</gene>
<dbReference type="Proteomes" id="UP000177165">
    <property type="component" value="Unassembled WGS sequence"/>
</dbReference>
<evidence type="ECO:0000313" key="1">
    <source>
        <dbReference type="EMBL" id="OGY79655.1"/>
    </source>
</evidence>
<accession>A0A1G2ASL5</accession>
<evidence type="ECO:0000313" key="2">
    <source>
        <dbReference type="Proteomes" id="UP000177165"/>
    </source>
</evidence>
<dbReference type="AlphaFoldDB" id="A0A1G2ASL5"/>
<proteinExistence type="predicted"/>
<protein>
    <submittedName>
        <fullName evidence="1">Uncharacterized protein</fullName>
    </submittedName>
</protein>
<name>A0A1G2ASL5_9BACT</name>
<comment type="caution">
    <text evidence="1">The sequence shown here is derived from an EMBL/GenBank/DDBJ whole genome shotgun (WGS) entry which is preliminary data.</text>
</comment>
<sequence length="315" mass="36604">MTTSIFDSGLFFYKHMHPNEKTPQLLDAEEDEQAKTNPSEITSDKTTLTLEDAQATLNNPEWQKIMDWRSWDKRVLTNEEVETALSIVETLHHQPENYSSTELKLLQHAVTNETKRDTVMEMLQKYEMPRFEEAKKQFAEEVRDRTSPPPTEHYAAYVYRSREFMRKVYGFNNTVKAMVNEHVDIKTNELQQNNKETIPQNVSQQQETWKKEGYQLYARLLDEEAQELIAGLQQIQGEGAVLIDFDGDHSAREAPTHLAEHMKKAGLDATSLLHEAKRVIQDGYETAQRKGYIRDQTEVQDIERSLQKIENLITS</sequence>
<reference evidence="1 2" key="1">
    <citation type="journal article" date="2016" name="Nat. Commun.">
        <title>Thousands of microbial genomes shed light on interconnected biogeochemical processes in an aquifer system.</title>
        <authorList>
            <person name="Anantharaman K."/>
            <person name="Brown C.T."/>
            <person name="Hug L.A."/>
            <person name="Sharon I."/>
            <person name="Castelle C.J."/>
            <person name="Probst A.J."/>
            <person name="Thomas B.C."/>
            <person name="Singh A."/>
            <person name="Wilkins M.J."/>
            <person name="Karaoz U."/>
            <person name="Brodie E.L."/>
            <person name="Williams K.H."/>
            <person name="Hubbard S.S."/>
            <person name="Banfield J.F."/>
        </authorList>
    </citation>
    <scope>NUCLEOTIDE SEQUENCE [LARGE SCALE GENOMIC DNA]</scope>
</reference>
<organism evidence="1 2">
    <name type="scientific">Candidatus Kerfeldbacteria bacterium RIFCSPHIGHO2_02_FULL_42_14</name>
    <dbReference type="NCBI Taxonomy" id="1798540"/>
    <lineage>
        <taxon>Bacteria</taxon>
        <taxon>Candidatus Kerfeldiibacteriota</taxon>
    </lineage>
</organism>